<dbReference type="GO" id="GO:0003677">
    <property type="term" value="F:DNA binding"/>
    <property type="evidence" value="ECO:0007669"/>
    <property type="project" value="UniProtKB-KW"/>
</dbReference>
<dbReference type="PROSITE" id="PS51898">
    <property type="entry name" value="TYR_RECOMBINASE"/>
    <property type="match status" value="1"/>
</dbReference>
<dbReference type="Proteomes" id="UP001145069">
    <property type="component" value="Unassembled WGS sequence"/>
</dbReference>
<name>A0A9X3WHX5_9BACI</name>
<keyword evidence="6" id="KW-1185">Reference proteome</keyword>
<dbReference type="Gene3D" id="1.10.443.10">
    <property type="entry name" value="Intergrase catalytic core"/>
    <property type="match status" value="1"/>
</dbReference>
<organism evidence="5 6">
    <name type="scientific">Aquibacillus salsiterrae</name>
    <dbReference type="NCBI Taxonomy" id="2950439"/>
    <lineage>
        <taxon>Bacteria</taxon>
        <taxon>Bacillati</taxon>
        <taxon>Bacillota</taxon>
        <taxon>Bacilli</taxon>
        <taxon>Bacillales</taxon>
        <taxon>Bacillaceae</taxon>
        <taxon>Aquibacillus</taxon>
    </lineage>
</organism>
<keyword evidence="3" id="KW-0233">DNA recombination</keyword>
<dbReference type="PANTHER" id="PTHR30349:SF41">
    <property type="entry name" value="INTEGRASE_RECOMBINASE PROTEIN MJ0367-RELATED"/>
    <property type="match status" value="1"/>
</dbReference>
<dbReference type="InterPro" id="IPR013762">
    <property type="entry name" value="Integrase-like_cat_sf"/>
</dbReference>
<dbReference type="EMBL" id="JAMQKC010000013">
    <property type="protein sequence ID" value="MDC3417709.1"/>
    <property type="molecule type" value="Genomic_DNA"/>
</dbReference>
<dbReference type="Pfam" id="PF00589">
    <property type="entry name" value="Phage_integrase"/>
    <property type="match status" value="1"/>
</dbReference>
<comment type="similarity">
    <text evidence="1">Belongs to the 'phage' integrase family.</text>
</comment>
<dbReference type="GO" id="GO:0006310">
    <property type="term" value="P:DNA recombination"/>
    <property type="evidence" value="ECO:0007669"/>
    <property type="project" value="UniProtKB-KW"/>
</dbReference>
<dbReference type="CDD" id="cd00397">
    <property type="entry name" value="DNA_BRE_C"/>
    <property type="match status" value="1"/>
</dbReference>
<evidence type="ECO:0000259" key="4">
    <source>
        <dbReference type="PROSITE" id="PS51898"/>
    </source>
</evidence>
<dbReference type="RefSeq" id="WP_272446781.1">
    <property type="nucleotide sequence ID" value="NZ_JAMQKC010000013.1"/>
</dbReference>
<evidence type="ECO:0000256" key="1">
    <source>
        <dbReference type="ARBA" id="ARBA00008857"/>
    </source>
</evidence>
<protein>
    <submittedName>
        <fullName evidence="5">Site-specific integrase</fullName>
    </submittedName>
</protein>
<dbReference type="InterPro" id="IPR011010">
    <property type="entry name" value="DNA_brk_join_enz"/>
</dbReference>
<dbReference type="PANTHER" id="PTHR30349">
    <property type="entry name" value="PHAGE INTEGRASE-RELATED"/>
    <property type="match status" value="1"/>
</dbReference>
<sequence length="328" mass="37945">MLIDDDVMDSIDTSLRNWKSTFNPVLEDLNEVVLWALITVIRHTGVRLTEALNLNSDCMNRDLMNKHLMEIVSPKNETERFIPVNRDVSVAIDYLCKATEELRSELKTDKLFYYFQKINKKHTPLTQYEARRWLGKYIKRFNIGDSNGNLAFLTYNNFRHQIGTELLNNGMSPFEVKEYLGHESMHSTRLYAKVRNDRLTKEYKKLGFVGVVENSTEDIVDEDGNKLDSEKRLMAQLPDGVCAKPIGKKVIDCRKPNACLFCPKFITTPEFLDIHKNHLERIKEDKERYLAEDLMGSEYHLFETEKALADIISRLSALQEGGTLNGDK</sequence>
<gene>
    <name evidence="5" type="ORF">NC799_12450</name>
</gene>
<evidence type="ECO:0000256" key="2">
    <source>
        <dbReference type="ARBA" id="ARBA00023125"/>
    </source>
</evidence>
<dbReference type="GO" id="GO:0015074">
    <property type="term" value="P:DNA integration"/>
    <property type="evidence" value="ECO:0007669"/>
    <property type="project" value="InterPro"/>
</dbReference>
<dbReference type="InterPro" id="IPR002104">
    <property type="entry name" value="Integrase_catalytic"/>
</dbReference>
<reference evidence="5" key="1">
    <citation type="submission" date="2022-06" db="EMBL/GenBank/DDBJ databases">
        <title>Aquibacillus sp. a new bacterium isolated from soil saline samples.</title>
        <authorList>
            <person name="Galisteo C."/>
            <person name="De La Haba R."/>
            <person name="Sanchez-Porro C."/>
            <person name="Ventosa A."/>
        </authorList>
    </citation>
    <scope>NUCLEOTIDE SEQUENCE</scope>
    <source>
        <strain evidence="5">3ASR75-54</strain>
    </source>
</reference>
<evidence type="ECO:0000256" key="3">
    <source>
        <dbReference type="ARBA" id="ARBA00023172"/>
    </source>
</evidence>
<dbReference type="SUPFAM" id="SSF56349">
    <property type="entry name" value="DNA breaking-rejoining enzymes"/>
    <property type="match status" value="1"/>
</dbReference>
<dbReference type="InterPro" id="IPR050090">
    <property type="entry name" value="Tyrosine_recombinase_XerCD"/>
</dbReference>
<accession>A0A9X3WHX5</accession>
<evidence type="ECO:0000313" key="5">
    <source>
        <dbReference type="EMBL" id="MDC3417709.1"/>
    </source>
</evidence>
<evidence type="ECO:0000313" key="6">
    <source>
        <dbReference type="Proteomes" id="UP001145069"/>
    </source>
</evidence>
<dbReference type="AlphaFoldDB" id="A0A9X3WHX5"/>
<comment type="caution">
    <text evidence="5">The sequence shown here is derived from an EMBL/GenBank/DDBJ whole genome shotgun (WGS) entry which is preliminary data.</text>
</comment>
<proteinExistence type="inferred from homology"/>
<feature type="domain" description="Tyr recombinase" evidence="4">
    <location>
        <begin position="6"/>
        <end position="204"/>
    </location>
</feature>
<keyword evidence="2" id="KW-0238">DNA-binding</keyword>